<evidence type="ECO:0000313" key="10">
    <source>
        <dbReference type="EMBL" id="USW55326.1"/>
    </source>
</evidence>
<evidence type="ECO:0000256" key="3">
    <source>
        <dbReference type="ARBA" id="ARBA00019610"/>
    </source>
</evidence>
<accession>A0A9Q9B112</accession>
<keyword evidence="8" id="KW-0010">Activator</keyword>
<reference evidence="10" key="1">
    <citation type="submission" date="2022-06" db="EMBL/GenBank/DDBJ databases">
        <title>Complete genome sequences of two strains of the flax pathogen Septoria linicola.</title>
        <authorList>
            <person name="Lapalu N."/>
            <person name="Simon A."/>
            <person name="Demenou B."/>
            <person name="Paumier D."/>
            <person name="Guillot M.-P."/>
            <person name="Gout L."/>
            <person name="Valade R."/>
        </authorList>
    </citation>
    <scope>NUCLEOTIDE SEQUENCE</scope>
    <source>
        <strain evidence="10">SE15195</strain>
    </source>
</reference>
<feature type="compositionally biased region" description="Low complexity" evidence="9">
    <location>
        <begin position="75"/>
        <end position="84"/>
    </location>
</feature>
<dbReference type="AlphaFoldDB" id="A0A9Q9B112"/>
<protein>
    <recommendedName>
        <fullName evidence="3 8">Mediator of RNA polymerase II transcription subunit 17</fullName>
    </recommendedName>
    <alternativeName>
        <fullName evidence="7 8">Mediator complex subunit 17</fullName>
    </alternativeName>
</protein>
<evidence type="ECO:0000256" key="5">
    <source>
        <dbReference type="ARBA" id="ARBA00023163"/>
    </source>
</evidence>
<feature type="region of interest" description="Disordered" evidence="9">
    <location>
        <begin position="1"/>
        <end position="84"/>
    </location>
</feature>
<organism evidence="10 11">
    <name type="scientific">Septoria linicola</name>
    <dbReference type="NCBI Taxonomy" id="215465"/>
    <lineage>
        <taxon>Eukaryota</taxon>
        <taxon>Fungi</taxon>
        <taxon>Dikarya</taxon>
        <taxon>Ascomycota</taxon>
        <taxon>Pezizomycotina</taxon>
        <taxon>Dothideomycetes</taxon>
        <taxon>Dothideomycetidae</taxon>
        <taxon>Mycosphaerellales</taxon>
        <taxon>Mycosphaerellaceae</taxon>
        <taxon>Septoria</taxon>
    </lineage>
</organism>
<evidence type="ECO:0000256" key="9">
    <source>
        <dbReference type="SAM" id="MobiDB-lite"/>
    </source>
</evidence>
<evidence type="ECO:0000256" key="2">
    <source>
        <dbReference type="ARBA" id="ARBA00005635"/>
    </source>
</evidence>
<comment type="subunit">
    <text evidence="8">Component of the Mediator complex.</text>
</comment>
<gene>
    <name evidence="8" type="primary">MED17</name>
    <name evidence="10" type="ORF">Slin15195_G086450</name>
</gene>
<keyword evidence="5 8" id="KW-0804">Transcription</keyword>
<proteinExistence type="inferred from homology"/>
<evidence type="ECO:0000256" key="1">
    <source>
        <dbReference type="ARBA" id="ARBA00004123"/>
    </source>
</evidence>
<dbReference type="PANTHER" id="PTHR13114">
    <property type="entry name" value="MEDIATOR OF RNA POLYMERASE II TRANSCRIPTION SUBUNIT 17"/>
    <property type="match status" value="1"/>
</dbReference>
<evidence type="ECO:0000313" key="11">
    <source>
        <dbReference type="Proteomes" id="UP001056384"/>
    </source>
</evidence>
<comment type="function">
    <text evidence="8">Component of the Mediator complex, a coactivator involved in the regulated transcription of nearly all RNA polymerase II-dependent genes. Mediator functions as a bridge to convey information from gene-specific regulatory proteins to the basal RNA polymerase II transcription machinery. Mediator is recruited to promoters by direct interactions with regulatory proteins and serves as a scaffold for the assembly of a functional preinitiation complex with RNA polymerase II and the general transcription factors.</text>
</comment>
<keyword evidence="11" id="KW-1185">Reference proteome</keyword>
<dbReference type="GO" id="GO:0016592">
    <property type="term" value="C:mediator complex"/>
    <property type="evidence" value="ECO:0007669"/>
    <property type="project" value="InterPro"/>
</dbReference>
<keyword evidence="4 8" id="KW-0805">Transcription regulation</keyword>
<evidence type="ECO:0000256" key="4">
    <source>
        <dbReference type="ARBA" id="ARBA00023015"/>
    </source>
</evidence>
<dbReference type="Pfam" id="PF10156">
    <property type="entry name" value="Med17"/>
    <property type="match status" value="1"/>
</dbReference>
<dbReference type="Proteomes" id="UP001056384">
    <property type="component" value="Chromosome 7"/>
</dbReference>
<dbReference type="OrthoDB" id="5319830at2759"/>
<comment type="subcellular location">
    <subcellularLocation>
        <location evidence="1 8">Nucleus</location>
    </subcellularLocation>
</comment>
<dbReference type="GO" id="GO:0003712">
    <property type="term" value="F:transcription coregulator activity"/>
    <property type="evidence" value="ECO:0007669"/>
    <property type="project" value="InterPro"/>
</dbReference>
<dbReference type="GO" id="GO:0070847">
    <property type="term" value="C:core mediator complex"/>
    <property type="evidence" value="ECO:0007669"/>
    <property type="project" value="TreeGrafter"/>
</dbReference>
<dbReference type="GO" id="GO:0006357">
    <property type="term" value="P:regulation of transcription by RNA polymerase II"/>
    <property type="evidence" value="ECO:0007669"/>
    <property type="project" value="InterPro"/>
</dbReference>
<keyword evidence="6 8" id="KW-0539">Nucleus</keyword>
<comment type="similarity">
    <text evidence="2 8">Belongs to the Mediator complex subunit 17 family.</text>
</comment>
<dbReference type="EMBL" id="CP099424">
    <property type="protein sequence ID" value="USW55326.1"/>
    <property type="molecule type" value="Genomic_DNA"/>
</dbReference>
<evidence type="ECO:0000256" key="8">
    <source>
        <dbReference type="RuleBase" id="RU364140"/>
    </source>
</evidence>
<dbReference type="InterPro" id="IPR019313">
    <property type="entry name" value="Mediator_Med17"/>
</dbReference>
<evidence type="ECO:0000256" key="6">
    <source>
        <dbReference type="ARBA" id="ARBA00023242"/>
    </source>
</evidence>
<name>A0A9Q9B112_9PEZI</name>
<dbReference type="PANTHER" id="PTHR13114:SF7">
    <property type="entry name" value="MEDIATOR OF RNA POLYMERASE II TRANSCRIPTION SUBUNIT 17"/>
    <property type="match status" value="1"/>
</dbReference>
<feature type="compositionally biased region" description="Acidic residues" evidence="9">
    <location>
        <begin position="61"/>
        <end position="72"/>
    </location>
</feature>
<sequence>MAPDGSAGASFRPWTTSGRAPPALSEILAQSHAERGHFRNLTEASLQAEIEADEPQSLQSDSDDEEEEDQDGDSQRQAARAPPATRQELYAIRQEFVNEASQAHQDVLVALDMISLLHSTYSSAQGATTLSPAAKQVLPLSSLGVDVWARTPAVPGRDIQNSSIAMNVRAKELNESADSLLSAAKRLQDNVTRQQQYFSQILDIKDKGWNVSRIPNQPHLCVHFGFSGSSQGFAGRNIAALIPDDQGDIKLERGLGTQPKAVRALVKRGNRVMGTSTLPSLPEISQTTLDTRLRHARDSAFDEELFHEMTRESRSLRSRGVIMKGLTIKVPIADTEDSPYVELDQVVLDEDNAPPIDATHDSDHIAQAMVLAARLLLSRAHSDRIKAKSAIPRPMGSKDDRQESLPILGPIMTFAQHCWHVMQINSYVSNVQNLLKSAHVPATTKMACVEILAESQGAVDTQVFKSALLQPLSAEASITVEGIEPFRLVAETSPQNVPYFHLKYIKNGKPNPWDTVDDLLHYTDQHFPDSIARYLSGKVEGWRFNDRSGELLRKDDLARRATFVTLAGLEGQLKLQSGSETVNWSLSDGSEDRVGIVDALKNMKD</sequence>
<dbReference type="Gene3D" id="6.10.250.2620">
    <property type="match status" value="1"/>
</dbReference>
<evidence type="ECO:0000256" key="7">
    <source>
        <dbReference type="ARBA" id="ARBA00032014"/>
    </source>
</evidence>